<accession>A0A1R0L073</accession>
<reference evidence="3 4" key="1">
    <citation type="submission" date="2016-01" db="EMBL/GenBank/DDBJ databases">
        <title>Amycolatopsis coloradensis genome sequencing and assembly.</title>
        <authorList>
            <person name="Mayilraj S."/>
        </authorList>
    </citation>
    <scope>NUCLEOTIDE SEQUENCE [LARGE SCALE GENOMIC DNA]</scope>
    <source>
        <strain evidence="3 4">DSM 44225</strain>
    </source>
</reference>
<evidence type="ECO:0000256" key="1">
    <source>
        <dbReference type="SAM" id="MobiDB-lite"/>
    </source>
</evidence>
<evidence type="ECO:0008006" key="5">
    <source>
        <dbReference type="Google" id="ProtNLM"/>
    </source>
</evidence>
<dbReference type="EMBL" id="MQUQ01000003">
    <property type="protein sequence ID" value="OLZ55207.1"/>
    <property type="molecule type" value="Genomic_DNA"/>
</dbReference>
<keyword evidence="4" id="KW-1185">Reference proteome</keyword>
<keyword evidence="2" id="KW-0812">Transmembrane</keyword>
<evidence type="ECO:0000313" key="3">
    <source>
        <dbReference type="EMBL" id="OLZ55207.1"/>
    </source>
</evidence>
<keyword evidence="2" id="KW-1133">Transmembrane helix</keyword>
<feature type="compositionally biased region" description="Low complexity" evidence="1">
    <location>
        <begin position="203"/>
        <end position="228"/>
    </location>
</feature>
<dbReference type="NCBIfam" id="NF038083">
    <property type="entry name" value="CU044_5270_fam"/>
    <property type="match status" value="1"/>
</dbReference>
<dbReference type="InterPro" id="IPR047789">
    <property type="entry name" value="CU044_5270-like"/>
</dbReference>
<protein>
    <recommendedName>
        <fullName evidence="5">CU044_5270 family protein</fullName>
    </recommendedName>
</protein>
<evidence type="ECO:0000313" key="4">
    <source>
        <dbReference type="Proteomes" id="UP000187486"/>
    </source>
</evidence>
<sequence length="377" mass="40599">MPGGSIRKVWSDAELDQALADLRSGPEVRQDELSRAKAALLRAAGEVEDEALPMAAPPARKRPGSWRWIAAAAAAALVSGGAIVVTNVFVGDDGQDTAAHHTAAAPDMDPLKDLRGADLPLTGQQYWLSTESTWKTWIGKKSGVIYQTRETTERWLPSDWALKHMTRVTRTGEIRWFKGDYETARAKGEAIPGATVTSGWEGPGRMPTGGPAAGPTTTSSPPGAPVSTQRDEPPRSNWLLPSKEFLEGLPTDPAKLLERLREANKDGKVNAAPEMYDMALSVMRSSHGYSDLRVALCKALAKAPGITLETNVTTPDKRPAISFTVRETDQIRTFVVDLATAHLAGHNAERNRSDPGFPGLSIHDTTVTTQITDRAGP</sequence>
<name>A0A1R0L073_9PSEU</name>
<dbReference type="RefSeq" id="WP_076155806.1">
    <property type="nucleotide sequence ID" value="NZ_JBEZVB010000041.1"/>
</dbReference>
<feature type="transmembrane region" description="Helical" evidence="2">
    <location>
        <begin position="68"/>
        <end position="90"/>
    </location>
</feature>
<proteinExistence type="predicted"/>
<gene>
    <name evidence="3" type="ORF">BS329_04100</name>
</gene>
<evidence type="ECO:0000256" key="2">
    <source>
        <dbReference type="SAM" id="Phobius"/>
    </source>
</evidence>
<comment type="caution">
    <text evidence="3">The sequence shown here is derived from an EMBL/GenBank/DDBJ whole genome shotgun (WGS) entry which is preliminary data.</text>
</comment>
<feature type="region of interest" description="Disordered" evidence="1">
    <location>
        <begin position="193"/>
        <end position="237"/>
    </location>
</feature>
<dbReference type="STRING" id="76021.BS329_04100"/>
<keyword evidence="2" id="KW-0472">Membrane</keyword>
<organism evidence="3 4">
    <name type="scientific">Amycolatopsis coloradensis</name>
    <dbReference type="NCBI Taxonomy" id="76021"/>
    <lineage>
        <taxon>Bacteria</taxon>
        <taxon>Bacillati</taxon>
        <taxon>Actinomycetota</taxon>
        <taxon>Actinomycetes</taxon>
        <taxon>Pseudonocardiales</taxon>
        <taxon>Pseudonocardiaceae</taxon>
        <taxon>Amycolatopsis</taxon>
    </lineage>
</organism>
<dbReference type="Proteomes" id="UP000187486">
    <property type="component" value="Unassembled WGS sequence"/>
</dbReference>
<dbReference type="AlphaFoldDB" id="A0A1R0L073"/>